<dbReference type="RefSeq" id="WP_387398530.1">
    <property type="nucleotide sequence ID" value="NZ_JBIAMT010000005.1"/>
</dbReference>
<protein>
    <submittedName>
        <fullName evidence="1">Cyclase family protein</fullName>
        <ecNumber evidence="1">3.5.-.-</ecNumber>
    </submittedName>
</protein>
<sequence length="306" mass="31617">MSAQSGSHRSATAWGRWGPEDERGALNLLTPDRVAAAARGVRAGAVYPLGLPIQRTGVPIYDYRGAPYRLTLTNEHDAHRWESAGAPAGTGANADLLVSATHNGTHMDALCHVFAEGKLYNGFPSSSFTPSDGAARCGIDKVGGLVGRAVVLDVAGATGVRCLEPGEAVTAEMIERAEAHHGVTVEAGDIVLLHTGWLRHFLEQAEAGVPVSLDRQPGLGRSGAGLLIDRDVSAVGADNTAVEVLGAEAGFIELHVELIVHRGIPLLELLDLRGPVEAGVATGMLVVAPLVIAGGSGSPVNPVLIT</sequence>
<name>A0ABW6P9I6_9NOCA</name>
<dbReference type="Pfam" id="PF04199">
    <property type="entry name" value="Cyclase"/>
    <property type="match status" value="1"/>
</dbReference>
<evidence type="ECO:0000313" key="2">
    <source>
        <dbReference type="Proteomes" id="UP001601442"/>
    </source>
</evidence>
<keyword evidence="1" id="KW-0378">Hydrolase</keyword>
<dbReference type="SUPFAM" id="SSF102198">
    <property type="entry name" value="Putative cyclase"/>
    <property type="match status" value="1"/>
</dbReference>
<dbReference type="EC" id="3.5.-.-" evidence="1"/>
<dbReference type="GO" id="GO:0016787">
    <property type="term" value="F:hydrolase activity"/>
    <property type="evidence" value="ECO:0007669"/>
    <property type="project" value="UniProtKB-KW"/>
</dbReference>
<reference evidence="1 2" key="1">
    <citation type="submission" date="2024-10" db="EMBL/GenBank/DDBJ databases">
        <title>The Natural Products Discovery Center: Release of the First 8490 Sequenced Strains for Exploring Actinobacteria Biosynthetic Diversity.</title>
        <authorList>
            <person name="Kalkreuter E."/>
            <person name="Kautsar S.A."/>
            <person name="Yang D."/>
            <person name="Bader C.D."/>
            <person name="Teijaro C.N."/>
            <person name="Fluegel L."/>
            <person name="Davis C.M."/>
            <person name="Simpson J.R."/>
            <person name="Lauterbach L."/>
            <person name="Steele A.D."/>
            <person name="Gui C."/>
            <person name="Meng S."/>
            <person name="Li G."/>
            <person name="Viehrig K."/>
            <person name="Ye F."/>
            <person name="Su P."/>
            <person name="Kiefer A.F."/>
            <person name="Nichols A."/>
            <person name="Cepeda A.J."/>
            <person name="Yan W."/>
            <person name="Fan B."/>
            <person name="Jiang Y."/>
            <person name="Adhikari A."/>
            <person name="Zheng C.-J."/>
            <person name="Schuster L."/>
            <person name="Cowan T.M."/>
            <person name="Smanski M.J."/>
            <person name="Chevrette M.G."/>
            <person name="De Carvalho L.P.S."/>
            <person name="Shen B."/>
        </authorList>
    </citation>
    <scope>NUCLEOTIDE SEQUENCE [LARGE SCALE GENOMIC DNA]</scope>
    <source>
        <strain evidence="1 2">NPDC004119</strain>
    </source>
</reference>
<evidence type="ECO:0000313" key="1">
    <source>
        <dbReference type="EMBL" id="MFF0499786.1"/>
    </source>
</evidence>
<comment type="caution">
    <text evidence="1">The sequence shown here is derived from an EMBL/GenBank/DDBJ whole genome shotgun (WGS) entry which is preliminary data.</text>
</comment>
<accession>A0ABW6P9I6</accession>
<organism evidence="1 2">
    <name type="scientific">Nocardia aobensis</name>
    <dbReference type="NCBI Taxonomy" id="257277"/>
    <lineage>
        <taxon>Bacteria</taxon>
        <taxon>Bacillati</taxon>
        <taxon>Actinomycetota</taxon>
        <taxon>Actinomycetes</taxon>
        <taxon>Mycobacteriales</taxon>
        <taxon>Nocardiaceae</taxon>
        <taxon>Nocardia</taxon>
    </lineage>
</organism>
<dbReference type="PANTHER" id="PTHR34861">
    <property type="match status" value="1"/>
</dbReference>
<gene>
    <name evidence="1" type="ORF">ACFYU5_25535</name>
</gene>
<dbReference type="InterPro" id="IPR037175">
    <property type="entry name" value="KFase_sf"/>
</dbReference>
<keyword evidence="2" id="KW-1185">Reference proteome</keyword>
<proteinExistence type="predicted"/>
<dbReference type="Proteomes" id="UP001601442">
    <property type="component" value="Unassembled WGS sequence"/>
</dbReference>
<dbReference type="Gene3D" id="3.50.30.50">
    <property type="entry name" value="Putative cyclase"/>
    <property type="match status" value="1"/>
</dbReference>
<dbReference type="InterPro" id="IPR007325">
    <property type="entry name" value="KFase/CYL"/>
</dbReference>
<dbReference type="EMBL" id="JBIAMT010000005">
    <property type="protein sequence ID" value="MFF0499786.1"/>
    <property type="molecule type" value="Genomic_DNA"/>
</dbReference>
<dbReference type="PANTHER" id="PTHR34861:SF10">
    <property type="entry name" value="CYCLASE"/>
    <property type="match status" value="1"/>
</dbReference>